<dbReference type="RefSeq" id="WP_310772907.1">
    <property type="nucleotide sequence ID" value="NZ_CP134050.1"/>
</dbReference>
<feature type="chain" id="PRO_5045112280" evidence="2">
    <location>
        <begin position="22"/>
        <end position="225"/>
    </location>
</feature>
<organism evidence="3 4">
    <name type="scientific">Brevibacillus brevis</name>
    <name type="common">Bacillus brevis</name>
    <dbReference type="NCBI Taxonomy" id="1393"/>
    <lineage>
        <taxon>Bacteria</taxon>
        <taxon>Bacillati</taxon>
        <taxon>Bacillota</taxon>
        <taxon>Bacilli</taxon>
        <taxon>Bacillales</taxon>
        <taxon>Paenibacillaceae</taxon>
        <taxon>Brevibacillus</taxon>
    </lineage>
</organism>
<proteinExistence type="predicted"/>
<evidence type="ECO:0000313" key="4">
    <source>
        <dbReference type="Proteomes" id="UP001256827"/>
    </source>
</evidence>
<keyword evidence="4" id="KW-1185">Reference proteome</keyword>
<dbReference type="Gene3D" id="2.40.260.10">
    <property type="entry name" value="Sortase"/>
    <property type="match status" value="1"/>
</dbReference>
<dbReference type="EMBL" id="CP134050">
    <property type="protein sequence ID" value="WNC17323.1"/>
    <property type="molecule type" value="Genomic_DNA"/>
</dbReference>
<dbReference type="CDD" id="cd05829">
    <property type="entry name" value="Sortase_F"/>
    <property type="match status" value="1"/>
</dbReference>
<evidence type="ECO:0000256" key="2">
    <source>
        <dbReference type="SAM" id="SignalP"/>
    </source>
</evidence>
<dbReference type="Pfam" id="PF04203">
    <property type="entry name" value="Sortase"/>
    <property type="match status" value="1"/>
</dbReference>
<name>A0ABY9TF01_BREBE</name>
<gene>
    <name evidence="3" type="ORF">RGB73_13740</name>
</gene>
<sequence>MKKLILIAALLCLAATGCGQQANLPSSDVSPIRQEALPEEKSAKQNEDSAVRTIAYGPHLLYGPFLQAKRPTARPLASGIMPKWLNIPAIHLETVVEPVGVLPNGQMDVPKAFDRVGILAPWTKPGMRGSAVIAGHFDHYTGPAVFYHLRKLQPGDHVLVRDESGKTLTFEVTKVESFPADQAPIEQIFGDSDQSHLNLITCAGRFNKKKQEHAKRLVVFSELVQ</sequence>
<evidence type="ECO:0000256" key="1">
    <source>
        <dbReference type="ARBA" id="ARBA00022801"/>
    </source>
</evidence>
<dbReference type="Proteomes" id="UP001256827">
    <property type="component" value="Chromosome"/>
</dbReference>
<evidence type="ECO:0000313" key="3">
    <source>
        <dbReference type="EMBL" id="WNC17323.1"/>
    </source>
</evidence>
<feature type="signal peptide" evidence="2">
    <location>
        <begin position="1"/>
        <end position="21"/>
    </location>
</feature>
<dbReference type="InterPro" id="IPR023365">
    <property type="entry name" value="Sortase_dom-sf"/>
</dbReference>
<dbReference type="PROSITE" id="PS51257">
    <property type="entry name" value="PROKAR_LIPOPROTEIN"/>
    <property type="match status" value="1"/>
</dbReference>
<dbReference type="InterPro" id="IPR005754">
    <property type="entry name" value="Sortase"/>
</dbReference>
<keyword evidence="2" id="KW-0732">Signal</keyword>
<protein>
    <submittedName>
        <fullName evidence="3">Class F sortase</fullName>
    </submittedName>
</protein>
<accession>A0ABY9TF01</accession>
<keyword evidence="1" id="KW-0378">Hydrolase</keyword>
<dbReference type="SUPFAM" id="SSF63817">
    <property type="entry name" value="Sortase"/>
    <property type="match status" value="1"/>
</dbReference>
<reference evidence="3 4" key="1">
    <citation type="submission" date="2023-09" db="EMBL/GenBank/DDBJ databases">
        <title>Complete Genome and Methylome dissection of Bacillus brevis NEB573 original source of BbsI restriction endonuclease.</title>
        <authorList>
            <person name="Fomenkov A."/>
            <person name="Roberts R.D."/>
        </authorList>
    </citation>
    <scope>NUCLEOTIDE SEQUENCE [LARGE SCALE GENOMIC DNA]</scope>
    <source>
        <strain evidence="3 4">NEB573</strain>
    </source>
</reference>
<dbReference type="InterPro" id="IPR042001">
    <property type="entry name" value="Sortase_F"/>
</dbReference>